<dbReference type="EMBL" id="CP017315">
    <property type="protein sequence ID" value="AQS40849.1"/>
    <property type="molecule type" value="Genomic_DNA"/>
</dbReference>
<evidence type="ECO:0000259" key="1">
    <source>
        <dbReference type="Pfam" id="PF01755"/>
    </source>
</evidence>
<sequence length="261" mass="30397">MKLYVINLDRSPERLAAVTAQFQAQGLELTRIAAFDAKFMDEETYQKLTIGQNYIRPLIMGEVACFLSHRLVWQKIAEGSAPYAAVFEDDIVLSSRARLLLHKTDWIPRDTHIIKLETHRRFNRKIWLGASRMIDNDLKIAPLKSTHLCTGAYIVSRGMANQLLQETEHILLPVDDFLFGFEYNFAHKRIIYQLDPALVVQSDMPSILEPARRQLNKQDFLQTFKRKTKRISRKSWLELRGLGINLLTQEQWKRIPFDGEE</sequence>
<organism evidence="2 3">
    <name type="scientific">Candidatus Tokpelaia hoelldobleri</name>
    <dbReference type="NCBI Taxonomy" id="1902579"/>
    <lineage>
        <taxon>Bacteria</taxon>
        <taxon>Pseudomonadati</taxon>
        <taxon>Pseudomonadota</taxon>
        <taxon>Alphaproteobacteria</taxon>
        <taxon>Hyphomicrobiales</taxon>
        <taxon>Candidatus Tokpelaia</taxon>
    </lineage>
</organism>
<dbReference type="GO" id="GO:0016740">
    <property type="term" value="F:transferase activity"/>
    <property type="evidence" value="ECO:0007669"/>
    <property type="project" value="UniProtKB-KW"/>
</dbReference>
<dbReference type="CDD" id="cd06532">
    <property type="entry name" value="Glyco_transf_25"/>
    <property type="match status" value="1"/>
</dbReference>
<accession>A0A1U9JSL4</accession>
<feature type="domain" description="Glycosyl transferase family 25" evidence="1">
    <location>
        <begin position="2"/>
        <end position="177"/>
    </location>
</feature>
<dbReference type="Pfam" id="PF01755">
    <property type="entry name" value="Glyco_transf_25"/>
    <property type="match status" value="1"/>
</dbReference>
<reference evidence="2 3" key="1">
    <citation type="journal article" date="2010" name="Science">
        <title>Genomic comparison of the ants Camponotus floridanus and Harpegnathos saltator.</title>
        <authorList>
            <person name="Bonasio R."/>
            <person name="Zhang G."/>
            <person name="Ye C."/>
            <person name="Mutti N.S."/>
            <person name="Fang X."/>
            <person name="Qin N."/>
            <person name="Donahue G."/>
            <person name="Yang P."/>
            <person name="Li Q."/>
            <person name="Li C."/>
            <person name="Zhang P."/>
            <person name="Huang Z."/>
            <person name="Berger S.L."/>
            <person name="Reinberg D."/>
            <person name="Wang J."/>
            <person name="Liebig J."/>
        </authorList>
    </citation>
    <scope>NUCLEOTIDE SEQUENCE [LARGE SCALE GENOMIC DNA]</scope>
    <source>
        <strain evidence="2 3">Hsal</strain>
    </source>
</reference>
<evidence type="ECO:0000313" key="2">
    <source>
        <dbReference type="EMBL" id="AQS40849.1"/>
    </source>
</evidence>
<reference evidence="2 3" key="2">
    <citation type="journal article" date="2016" name="Sci. Rep.">
        <title>The genome of Rhizobiales bacteria in predatory ants reveals urease gene functions but no genes for nitrogen fixation.</title>
        <authorList>
            <person name="Neuvonen M.M."/>
            <person name="Tamarit D."/>
            <person name="Naslund K."/>
            <person name="Liebig J."/>
            <person name="Feldhaar H."/>
            <person name="Moran N.A."/>
            <person name="Guy L."/>
            <person name="Andersson S.G."/>
        </authorList>
    </citation>
    <scope>NUCLEOTIDE SEQUENCE [LARGE SCALE GENOMIC DNA]</scope>
    <source>
        <strain evidence="2 3">Hsal</strain>
    </source>
</reference>
<dbReference type="STRING" id="1902579.BHV28_01240"/>
<dbReference type="KEGG" id="thd:BHV28_01240"/>
<proteinExistence type="predicted"/>
<keyword evidence="3" id="KW-1185">Reference proteome</keyword>
<protein>
    <submittedName>
        <fullName evidence="2">Glycosyltransferase</fullName>
    </submittedName>
</protein>
<dbReference type="Proteomes" id="UP000188912">
    <property type="component" value="Chromosome"/>
</dbReference>
<dbReference type="InterPro" id="IPR002654">
    <property type="entry name" value="Glyco_trans_25"/>
</dbReference>
<dbReference type="AlphaFoldDB" id="A0A1U9JSL4"/>
<evidence type="ECO:0000313" key="3">
    <source>
        <dbReference type="Proteomes" id="UP000188912"/>
    </source>
</evidence>
<gene>
    <name evidence="2" type="ORF">BHV28_01240</name>
</gene>
<name>A0A1U9JSL4_9HYPH</name>